<evidence type="ECO:0000256" key="1">
    <source>
        <dbReference type="ARBA" id="ARBA00022737"/>
    </source>
</evidence>
<dbReference type="SMART" id="SM00321">
    <property type="entry name" value="WSC"/>
    <property type="match status" value="2"/>
</dbReference>
<dbReference type="EMBL" id="MU855715">
    <property type="protein sequence ID" value="KAK3900008.1"/>
    <property type="molecule type" value="Genomic_DNA"/>
</dbReference>
<dbReference type="Proteomes" id="UP001303889">
    <property type="component" value="Unassembled WGS sequence"/>
</dbReference>
<feature type="compositionally biased region" description="Low complexity" evidence="2">
    <location>
        <begin position="41"/>
        <end position="65"/>
    </location>
</feature>
<reference evidence="4" key="2">
    <citation type="submission" date="2023-05" db="EMBL/GenBank/DDBJ databases">
        <authorList>
            <consortium name="Lawrence Berkeley National Laboratory"/>
            <person name="Steindorff A."/>
            <person name="Hensen N."/>
            <person name="Bonometti L."/>
            <person name="Westerberg I."/>
            <person name="Brannstrom I.O."/>
            <person name="Guillou S."/>
            <person name="Cros-Aarteil S."/>
            <person name="Calhoun S."/>
            <person name="Haridas S."/>
            <person name="Kuo A."/>
            <person name="Mondo S."/>
            <person name="Pangilinan J."/>
            <person name="Riley R."/>
            <person name="Labutti K."/>
            <person name="Andreopoulos B."/>
            <person name="Lipzen A."/>
            <person name="Chen C."/>
            <person name="Yanf M."/>
            <person name="Daum C."/>
            <person name="Ng V."/>
            <person name="Clum A."/>
            <person name="Ohm R."/>
            <person name="Martin F."/>
            <person name="Silar P."/>
            <person name="Natvig D."/>
            <person name="Lalanne C."/>
            <person name="Gautier V."/>
            <person name="Ament-Velasquez S.L."/>
            <person name="Kruys A."/>
            <person name="Hutchinson M.I."/>
            <person name="Powell A.J."/>
            <person name="Barry K."/>
            <person name="Miller A.N."/>
            <person name="Grigoriev I.V."/>
            <person name="Debuchy R."/>
            <person name="Gladieux P."/>
            <person name="Thoren M.H."/>
            <person name="Johannesson H."/>
        </authorList>
    </citation>
    <scope>NUCLEOTIDE SEQUENCE</scope>
    <source>
        <strain evidence="4">CBS 103.79</strain>
    </source>
</reference>
<dbReference type="PROSITE" id="PS51212">
    <property type="entry name" value="WSC"/>
    <property type="match status" value="2"/>
</dbReference>
<feature type="region of interest" description="Disordered" evidence="2">
    <location>
        <begin position="41"/>
        <end position="66"/>
    </location>
</feature>
<dbReference type="Pfam" id="PF01822">
    <property type="entry name" value="WSC"/>
    <property type="match status" value="2"/>
</dbReference>
<evidence type="ECO:0000259" key="3">
    <source>
        <dbReference type="PROSITE" id="PS51212"/>
    </source>
</evidence>
<dbReference type="PANTHER" id="PTHR45964:SF5">
    <property type="entry name" value="WSCD FAMILY MEMBER CG9164"/>
    <property type="match status" value="1"/>
</dbReference>
<sequence length="265" mass="26999">MTWGTDDTITLTWTLTSTTASESLTVYTTTIPGYTYNPATATSTSTSEATTSSTTSAAPPSGSTTNPGNAEYELHWCYTELTSGGRALPFSAGDDMTVAGCLALGTGHTYVGLEYGRECYWGNTLGAGAAGCNMPCAGDAATLCAAGNRRTLYVRRAGASEPPSPYVASVGGYSLVGCYAEPPGGRALTLSSTDDAMTPAMCAGVAAAASATYFGVEYGRECLYGNTIASGADLQSGLESCDIACAGDTTKKCGAGNRLLMYEVA</sequence>
<protein>
    <recommendedName>
        <fullName evidence="3">WSC domain-containing protein</fullName>
    </recommendedName>
</protein>
<dbReference type="PANTHER" id="PTHR45964">
    <property type="entry name" value="WSCD FAMILY MEMBER CG9164"/>
    <property type="match status" value="1"/>
</dbReference>
<feature type="domain" description="WSC" evidence="3">
    <location>
        <begin position="71"/>
        <end position="156"/>
    </location>
</feature>
<evidence type="ECO:0000313" key="5">
    <source>
        <dbReference type="Proteomes" id="UP001303889"/>
    </source>
</evidence>
<proteinExistence type="predicted"/>
<name>A0AAN6MHG5_9PEZI</name>
<dbReference type="AlphaFoldDB" id="A0AAN6MHG5"/>
<feature type="domain" description="WSC" evidence="3">
    <location>
        <begin position="172"/>
        <end position="265"/>
    </location>
</feature>
<evidence type="ECO:0000256" key="2">
    <source>
        <dbReference type="SAM" id="MobiDB-lite"/>
    </source>
</evidence>
<reference evidence="4" key="1">
    <citation type="journal article" date="2023" name="Mol. Phylogenet. Evol.">
        <title>Genome-scale phylogeny and comparative genomics of the fungal order Sordariales.</title>
        <authorList>
            <person name="Hensen N."/>
            <person name="Bonometti L."/>
            <person name="Westerberg I."/>
            <person name="Brannstrom I.O."/>
            <person name="Guillou S."/>
            <person name="Cros-Aarteil S."/>
            <person name="Calhoun S."/>
            <person name="Haridas S."/>
            <person name="Kuo A."/>
            <person name="Mondo S."/>
            <person name="Pangilinan J."/>
            <person name="Riley R."/>
            <person name="LaButti K."/>
            <person name="Andreopoulos B."/>
            <person name="Lipzen A."/>
            <person name="Chen C."/>
            <person name="Yan M."/>
            <person name="Daum C."/>
            <person name="Ng V."/>
            <person name="Clum A."/>
            <person name="Steindorff A."/>
            <person name="Ohm R.A."/>
            <person name="Martin F."/>
            <person name="Silar P."/>
            <person name="Natvig D.O."/>
            <person name="Lalanne C."/>
            <person name="Gautier V."/>
            <person name="Ament-Velasquez S.L."/>
            <person name="Kruys A."/>
            <person name="Hutchinson M.I."/>
            <person name="Powell A.J."/>
            <person name="Barry K."/>
            <person name="Miller A.N."/>
            <person name="Grigoriev I.V."/>
            <person name="Debuchy R."/>
            <person name="Gladieux P."/>
            <person name="Hiltunen Thoren M."/>
            <person name="Johannesson H."/>
        </authorList>
    </citation>
    <scope>NUCLEOTIDE SEQUENCE</scope>
    <source>
        <strain evidence="4">CBS 103.79</strain>
    </source>
</reference>
<comment type="caution">
    <text evidence="4">The sequence shown here is derived from an EMBL/GenBank/DDBJ whole genome shotgun (WGS) entry which is preliminary data.</text>
</comment>
<keyword evidence="1" id="KW-0677">Repeat</keyword>
<dbReference type="InterPro" id="IPR051589">
    <property type="entry name" value="Sialate-O-sulfotransferase"/>
</dbReference>
<gene>
    <name evidence="4" type="ORF">C8A05DRAFT_17633</name>
</gene>
<dbReference type="InterPro" id="IPR002889">
    <property type="entry name" value="WSC_carb-bd"/>
</dbReference>
<accession>A0AAN6MHG5</accession>
<organism evidence="4 5">
    <name type="scientific">Staphylotrichum tortipilum</name>
    <dbReference type="NCBI Taxonomy" id="2831512"/>
    <lineage>
        <taxon>Eukaryota</taxon>
        <taxon>Fungi</taxon>
        <taxon>Dikarya</taxon>
        <taxon>Ascomycota</taxon>
        <taxon>Pezizomycotina</taxon>
        <taxon>Sordariomycetes</taxon>
        <taxon>Sordariomycetidae</taxon>
        <taxon>Sordariales</taxon>
        <taxon>Chaetomiaceae</taxon>
        <taxon>Staphylotrichum</taxon>
    </lineage>
</organism>
<keyword evidence="5" id="KW-1185">Reference proteome</keyword>
<evidence type="ECO:0000313" key="4">
    <source>
        <dbReference type="EMBL" id="KAK3900008.1"/>
    </source>
</evidence>